<dbReference type="SUPFAM" id="SSF118215">
    <property type="entry name" value="Proton glutamate symport protein"/>
    <property type="match status" value="1"/>
</dbReference>
<evidence type="ECO:0000256" key="10">
    <source>
        <dbReference type="SAM" id="MobiDB-lite"/>
    </source>
</evidence>
<keyword evidence="3 9" id="KW-0813">Transport</keyword>
<feature type="region of interest" description="Disordered" evidence="10">
    <location>
        <begin position="1"/>
        <end position="30"/>
    </location>
</feature>
<accession>A0A443RQ59</accession>
<feature type="compositionally biased region" description="Polar residues" evidence="10">
    <location>
        <begin position="19"/>
        <end position="30"/>
    </location>
</feature>
<feature type="transmembrane region" description="Helical" evidence="9">
    <location>
        <begin position="53"/>
        <end position="75"/>
    </location>
</feature>
<evidence type="ECO:0000313" key="11">
    <source>
        <dbReference type="EMBL" id="RWS17387.1"/>
    </source>
</evidence>
<dbReference type="EMBL" id="NCKU01000085">
    <property type="protein sequence ID" value="RWS17387.1"/>
    <property type="molecule type" value="Genomic_DNA"/>
</dbReference>
<proteinExistence type="inferred from homology"/>
<feature type="transmembrane region" description="Helical" evidence="9">
    <location>
        <begin position="95"/>
        <end position="115"/>
    </location>
</feature>
<reference evidence="11 12" key="1">
    <citation type="journal article" date="2018" name="Gigascience">
        <title>Genomes of trombidid mites reveal novel predicted allergens and laterally-transferred genes associated with secondary metabolism.</title>
        <authorList>
            <person name="Dong X."/>
            <person name="Chaisiri K."/>
            <person name="Xia D."/>
            <person name="Armstrong S.D."/>
            <person name="Fang Y."/>
            <person name="Donnelly M.J."/>
            <person name="Kadowaki T."/>
            <person name="McGarry J.W."/>
            <person name="Darby A.C."/>
            <person name="Makepeace B.L."/>
        </authorList>
    </citation>
    <scope>NUCLEOTIDE SEQUENCE [LARGE SCALE GENOMIC DNA]</scope>
    <source>
        <strain evidence="11">UoL-WK</strain>
    </source>
</reference>
<keyword evidence="12" id="KW-1185">Reference proteome</keyword>
<dbReference type="Pfam" id="PF00375">
    <property type="entry name" value="SDF"/>
    <property type="match status" value="1"/>
</dbReference>
<dbReference type="Gene3D" id="1.10.3860.10">
    <property type="entry name" value="Sodium:dicarboxylate symporter"/>
    <property type="match status" value="1"/>
</dbReference>
<keyword evidence="8" id="KW-0325">Glycoprotein</keyword>
<dbReference type="GO" id="GO:0005313">
    <property type="term" value="F:L-glutamate transmembrane transporter activity"/>
    <property type="evidence" value="ECO:0007669"/>
    <property type="project" value="TreeGrafter"/>
</dbReference>
<dbReference type="GO" id="GO:0015501">
    <property type="term" value="F:glutamate:sodium symporter activity"/>
    <property type="evidence" value="ECO:0007669"/>
    <property type="project" value="TreeGrafter"/>
</dbReference>
<evidence type="ECO:0000256" key="4">
    <source>
        <dbReference type="ARBA" id="ARBA00022692"/>
    </source>
</evidence>
<name>A0A443RQ59_9ACAR</name>
<evidence type="ECO:0000256" key="7">
    <source>
        <dbReference type="ARBA" id="ARBA00023136"/>
    </source>
</evidence>
<evidence type="ECO:0000256" key="2">
    <source>
        <dbReference type="ARBA" id="ARBA00006148"/>
    </source>
</evidence>
<comment type="subcellular location">
    <subcellularLocation>
        <location evidence="1 9">Membrane</location>
        <topology evidence="1 9">Multi-pass membrane protein</topology>
    </subcellularLocation>
</comment>
<organism evidence="11 12">
    <name type="scientific">Dinothrombium tinctorium</name>
    <dbReference type="NCBI Taxonomy" id="1965070"/>
    <lineage>
        <taxon>Eukaryota</taxon>
        <taxon>Metazoa</taxon>
        <taxon>Ecdysozoa</taxon>
        <taxon>Arthropoda</taxon>
        <taxon>Chelicerata</taxon>
        <taxon>Arachnida</taxon>
        <taxon>Acari</taxon>
        <taxon>Acariformes</taxon>
        <taxon>Trombidiformes</taxon>
        <taxon>Prostigmata</taxon>
        <taxon>Anystina</taxon>
        <taxon>Parasitengona</taxon>
        <taxon>Trombidioidea</taxon>
        <taxon>Trombidiidae</taxon>
        <taxon>Dinothrombium</taxon>
    </lineage>
</organism>
<comment type="similarity">
    <text evidence="2 9">Belongs to the dicarboxylate/amino acid:cation symporter (DAACS) (TC 2.A.23) family.</text>
</comment>
<dbReference type="AlphaFoldDB" id="A0A443RQ59"/>
<dbReference type="GO" id="GO:0015175">
    <property type="term" value="F:neutral L-amino acid transmembrane transporter activity"/>
    <property type="evidence" value="ECO:0007669"/>
    <property type="project" value="TreeGrafter"/>
</dbReference>
<sequence length="124" mass="13194">MEPDANAKAPMLGKGGAPISSSHGGNGVQTTVRMMTPPRSFLGTIAHSMKENALLMFTIIGVVLGIVIGCVMRYAEFSSGTITLISFPGEILMRMLKMLILPLIISSLIAGLAQLDAKVCEHFF</sequence>
<dbReference type="STRING" id="1965070.A0A443RQ59"/>
<keyword evidence="4 9" id="KW-0812">Transmembrane</keyword>
<dbReference type="PROSITE" id="PS00713">
    <property type="entry name" value="NA_DICARBOXYL_SYMP_1"/>
    <property type="match status" value="1"/>
</dbReference>
<dbReference type="PANTHER" id="PTHR11958:SF99">
    <property type="entry name" value="SODIUM-DEPENDENT EXCITATORY AMINO ACID TRANSPORTER GLT-6-RELATED"/>
    <property type="match status" value="1"/>
</dbReference>
<dbReference type="InterPro" id="IPR018107">
    <property type="entry name" value="Na-dicarboxylate_symporter_CS"/>
</dbReference>
<evidence type="ECO:0000256" key="5">
    <source>
        <dbReference type="ARBA" id="ARBA00022847"/>
    </source>
</evidence>
<dbReference type="Proteomes" id="UP000285301">
    <property type="component" value="Unassembled WGS sequence"/>
</dbReference>
<dbReference type="InterPro" id="IPR036458">
    <property type="entry name" value="Na:dicarbo_symporter_sf"/>
</dbReference>
<dbReference type="GO" id="GO:0005886">
    <property type="term" value="C:plasma membrane"/>
    <property type="evidence" value="ECO:0007669"/>
    <property type="project" value="TreeGrafter"/>
</dbReference>
<evidence type="ECO:0000256" key="3">
    <source>
        <dbReference type="ARBA" id="ARBA00022448"/>
    </source>
</evidence>
<keyword evidence="5 9" id="KW-0769">Symport</keyword>
<dbReference type="PANTHER" id="PTHR11958">
    <property type="entry name" value="SODIUM/DICARBOXYLATE SYMPORTER-RELATED"/>
    <property type="match status" value="1"/>
</dbReference>
<keyword evidence="6 9" id="KW-1133">Transmembrane helix</keyword>
<evidence type="ECO:0000256" key="6">
    <source>
        <dbReference type="ARBA" id="ARBA00022989"/>
    </source>
</evidence>
<dbReference type="InterPro" id="IPR050746">
    <property type="entry name" value="DAACS"/>
</dbReference>
<protein>
    <recommendedName>
        <fullName evidence="9">Amino acid transporter</fullName>
    </recommendedName>
</protein>
<dbReference type="PRINTS" id="PR00173">
    <property type="entry name" value="EDTRNSPORT"/>
</dbReference>
<keyword evidence="7 9" id="KW-0472">Membrane</keyword>
<evidence type="ECO:0000313" key="12">
    <source>
        <dbReference type="Proteomes" id="UP000285301"/>
    </source>
</evidence>
<evidence type="ECO:0000256" key="1">
    <source>
        <dbReference type="ARBA" id="ARBA00004141"/>
    </source>
</evidence>
<evidence type="ECO:0000256" key="9">
    <source>
        <dbReference type="RuleBase" id="RU361216"/>
    </source>
</evidence>
<evidence type="ECO:0000256" key="8">
    <source>
        <dbReference type="ARBA" id="ARBA00023180"/>
    </source>
</evidence>
<gene>
    <name evidence="11" type="ORF">B4U79_13481</name>
</gene>
<comment type="caution">
    <text evidence="11">The sequence shown here is derived from an EMBL/GenBank/DDBJ whole genome shotgun (WGS) entry which is preliminary data.</text>
</comment>
<dbReference type="InterPro" id="IPR001991">
    <property type="entry name" value="Na-dicarboxylate_symporter"/>
</dbReference>
<comment type="caution">
    <text evidence="9">Lacks conserved residue(s) required for the propagation of feature annotation.</text>
</comment>